<protein>
    <submittedName>
        <fullName evidence="2">Uncharacterized protein</fullName>
    </submittedName>
</protein>
<reference evidence="3" key="1">
    <citation type="journal article" date="2012" name="Nat. Biotechnol.">
        <title>Reference genome sequence of the model plant Setaria.</title>
        <authorList>
            <person name="Bennetzen J.L."/>
            <person name="Schmutz J."/>
            <person name="Wang H."/>
            <person name="Percifield R."/>
            <person name="Hawkins J."/>
            <person name="Pontaroli A.C."/>
            <person name="Estep M."/>
            <person name="Feng L."/>
            <person name="Vaughn J.N."/>
            <person name="Grimwood J."/>
            <person name="Jenkins J."/>
            <person name="Barry K."/>
            <person name="Lindquist E."/>
            <person name="Hellsten U."/>
            <person name="Deshpande S."/>
            <person name="Wang X."/>
            <person name="Wu X."/>
            <person name="Mitros T."/>
            <person name="Triplett J."/>
            <person name="Yang X."/>
            <person name="Ye C.Y."/>
            <person name="Mauro-Herrera M."/>
            <person name="Wang L."/>
            <person name="Li P."/>
            <person name="Sharma M."/>
            <person name="Sharma R."/>
            <person name="Ronald P.C."/>
            <person name="Panaud O."/>
            <person name="Kellogg E.A."/>
            <person name="Brutnell T.P."/>
            <person name="Doust A.N."/>
            <person name="Tuskan G.A."/>
            <person name="Rokhsar D."/>
            <person name="Devos K.M."/>
        </authorList>
    </citation>
    <scope>NUCLEOTIDE SEQUENCE [LARGE SCALE GENOMIC DNA]</scope>
    <source>
        <strain evidence="3">cv. Yugu1</strain>
    </source>
</reference>
<proteinExistence type="predicted"/>
<keyword evidence="3" id="KW-1185">Reference proteome</keyword>
<dbReference type="HOGENOM" id="CLU_3300325_0_0_1"/>
<sequence length="40" mass="4018">MSIRVSAGSTDSVGLPSVRSDLISDGRPAHVAGRPPAKAT</sequence>
<dbReference type="AlphaFoldDB" id="K3XTV7"/>
<evidence type="ECO:0000313" key="2">
    <source>
        <dbReference type="EnsemblPlants" id="KQL04680"/>
    </source>
</evidence>
<feature type="region of interest" description="Disordered" evidence="1">
    <location>
        <begin position="1"/>
        <end position="40"/>
    </location>
</feature>
<evidence type="ECO:0000313" key="3">
    <source>
        <dbReference type="Proteomes" id="UP000004995"/>
    </source>
</evidence>
<evidence type="ECO:0000256" key="1">
    <source>
        <dbReference type="SAM" id="MobiDB-lite"/>
    </source>
</evidence>
<dbReference type="Gramene" id="KQL04680">
    <property type="protein sequence ID" value="KQL04680"/>
    <property type="gene ID" value="SETIT_005364mg"/>
</dbReference>
<dbReference type="Proteomes" id="UP000004995">
    <property type="component" value="Unassembled WGS sequence"/>
</dbReference>
<name>K3XTV7_SETIT</name>
<dbReference type="EMBL" id="AGNK02002903">
    <property type="status" value="NOT_ANNOTATED_CDS"/>
    <property type="molecule type" value="Genomic_DNA"/>
</dbReference>
<reference evidence="2" key="2">
    <citation type="submission" date="2018-08" db="UniProtKB">
        <authorList>
            <consortium name="EnsemblPlants"/>
        </authorList>
    </citation>
    <scope>IDENTIFICATION</scope>
    <source>
        <strain evidence="2">Yugu1</strain>
    </source>
</reference>
<accession>K3XTV7</accession>
<organism evidence="2 3">
    <name type="scientific">Setaria italica</name>
    <name type="common">Foxtail millet</name>
    <name type="synonym">Panicum italicum</name>
    <dbReference type="NCBI Taxonomy" id="4555"/>
    <lineage>
        <taxon>Eukaryota</taxon>
        <taxon>Viridiplantae</taxon>
        <taxon>Streptophyta</taxon>
        <taxon>Embryophyta</taxon>
        <taxon>Tracheophyta</taxon>
        <taxon>Spermatophyta</taxon>
        <taxon>Magnoliopsida</taxon>
        <taxon>Liliopsida</taxon>
        <taxon>Poales</taxon>
        <taxon>Poaceae</taxon>
        <taxon>PACMAD clade</taxon>
        <taxon>Panicoideae</taxon>
        <taxon>Panicodae</taxon>
        <taxon>Paniceae</taxon>
        <taxon>Cenchrinae</taxon>
        <taxon>Setaria</taxon>
    </lineage>
</organism>
<dbReference type="EnsemblPlants" id="KQL04680">
    <property type="protein sequence ID" value="KQL04680"/>
    <property type="gene ID" value="SETIT_005364mg"/>
</dbReference>
<dbReference type="InParanoid" id="K3XTV7"/>